<feature type="region of interest" description="Disordered" evidence="2">
    <location>
        <begin position="144"/>
        <end position="167"/>
    </location>
</feature>
<keyword evidence="1" id="KW-0677">Repeat</keyword>
<dbReference type="PANTHER" id="PTHR24036:SF16">
    <property type="entry name" value="KNICKKOPF"/>
    <property type="match status" value="1"/>
</dbReference>
<dbReference type="PANTHER" id="PTHR24036">
    <property type="entry name" value="SKELETOR-RELATED"/>
    <property type="match status" value="1"/>
</dbReference>
<protein>
    <submittedName>
        <fullName evidence="6">DM13 domain-containing protein</fullName>
    </submittedName>
</protein>
<gene>
    <name evidence="4" type="ORF">EVEC_LOCUS4489</name>
</gene>
<dbReference type="PROSITE" id="PS51549">
    <property type="entry name" value="DM13"/>
    <property type="match status" value="1"/>
</dbReference>
<accession>A0A0N4V3X8</accession>
<dbReference type="SMART" id="SM00686">
    <property type="entry name" value="DM13"/>
    <property type="match status" value="1"/>
</dbReference>
<dbReference type="InterPro" id="IPR019545">
    <property type="entry name" value="DM13_domain"/>
</dbReference>
<evidence type="ECO:0000313" key="6">
    <source>
        <dbReference type="WBParaSite" id="EVEC_0000478101-mRNA-1"/>
    </source>
</evidence>
<evidence type="ECO:0000256" key="2">
    <source>
        <dbReference type="SAM" id="MobiDB-lite"/>
    </source>
</evidence>
<name>A0A0N4V3X8_ENTVE</name>
<reference evidence="4 5" key="2">
    <citation type="submission" date="2018-10" db="EMBL/GenBank/DDBJ databases">
        <authorList>
            <consortium name="Pathogen Informatics"/>
        </authorList>
    </citation>
    <scope>NUCLEOTIDE SEQUENCE [LARGE SCALE GENOMIC DNA]</scope>
</reference>
<proteinExistence type="predicted"/>
<dbReference type="OrthoDB" id="2448405at2759"/>
<feature type="compositionally biased region" description="Polar residues" evidence="2">
    <location>
        <begin position="147"/>
        <end position="156"/>
    </location>
</feature>
<reference evidence="6" key="1">
    <citation type="submission" date="2017-02" db="UniProtKB">
        <authorList>
            <consortium name="WormBaseParasite"/>
        </authorList>
    </citation>
    <scope>IDENTIFICATION</scope>
</reference>
<evidence type="ECO:0000259" key="3">
    <source>
        <dbReference type="PROSITE" id="PS51549"/>
    </source>
</evidence>
<dbReference type="AlphaFoldDB" id="A0A0N4V3X8"/>
<dbReference type="WBParaSite" id="EVEC_0000478101-mRNA-1">
    <property type="protein sequence ID" value="EVEC_0000478101-mRNA-1"/>
    <property type="gene ID" value="EVEC_0000478101"/>
</dbReference>
<dbReference type="EMBL" id="UXUI01007873">
    <property type="protein sequence ID" value="VDD89738.1"/>
    <property type="molecule type" value="Genomic_DNA"/>
</dbReference>
<evidence type="ECO:0000313" key="5">
    <source>
        <dbReference type="Proteomes" id="UP000274131"/>
    </source>
</evidence>
<sequence length="599" mass="66779">MNVVAGGEDLENRVYFGIPIGAIKLEEYGLEADVYASDEHTINFQNFSYDPTKPGCLSLIMGPARKNEKKALKEGVLLEMFENRILSGGSKRKVRQVVSDSVFPLSDTKDMKPVVDPFAGIKLDLGDQKNLSISSKEILIEESENSTNYIPPNNKSDSSEQDNSEMPAKFAVNSSNKPAHMELPETAEVLTATEGEANYEAQSSLTASSPERFDGIKNAEKLVAKSNKNSKVRGLVLEEGVGEENKINLADFGFENNEPQNNVNTDRERSQTTTQQTSKNNLGLIVINPDTGKIYDKDLTERKKQERSRSYQAKKNLKSLKQFNNNKNVEEPMEKIKFARNEGKSETDSLLTDSFFNEHDTSPEQPVTNTMTLGLATVPAMESSTALPTTLAELPAAILTQMETAGTTVKPSKKRSGMKKLENKFILPEISHGSANFVLTNGAKLTNFKWIGVYDSCEKKTMPVLSIEELDPPRPEKLSSLRHRSHNVTSRRIQILNCNTVLIPQFSYDSSSAPQRTFFYFGVGQYPENVEETIRAIVVGESYGPLRSFYGEDVLLRLPKSYRTFDVDFLMVFNDDEKKSYGHTVIPSLLVPPCTEDDL</sequence>
<dbReference type="InterPro" id="IPR052126">
    <property type="entry name" value="Spindle_Org/Thrombomodulin"/>
</dbReference>
<organism evidence="6">
    <name type="scientific">Enterobius vermicularis</name>
    <name type="common">Human pinworm</name>
    <dbReference type="NCBI Taxonomy" id="51028"/>
    <lineage>
        <taxon>Eukaryota</taxon>
        <taxon>Metazoa</taxon>
        <taxon>Ecdysozoa</taxon>
        <taxon>Nematoda</taxon>
        <taxon>Chromadorea</taxon>
        <taxon>Rhabditida</taxon>
        <taxon>Spirurina</taxon>
        <taxon>Oxyuridomorpha</taxon>
        <taxon>Oxyuroidea</taxon>
        <taxon>Oxyuridae</taxon>
        <taxon>Enterobius</taxon>
    </lineage>
</organism>
<keyword evidence="5" id="KW-1185">Reference proteome</keyword>
<evidence type="ECO:0000313" key="4">
    <source>
        <dbReference type="EMBL" id="VDD89738.1"/>
    </source>
</evidence>
<dbReference type="Proteomes" id="UP000274131">
    <property type="component" value="Unassembled WGS sequence"/>
</dbReference>
<evidence type="ECO:0000256" key="1">
    <source>
        <dbReference type="ARBA" id="ARBA00022737"/>
    </source>
</evidence>
<feature type="region of interest" description="Disordered" evidence="2">
    <location>
        <begin position="252"/>
        <end position="277"/>
    </location>
</feature>
<feature type="domain" description="DM13" evidence="3">
    <location>
        <begin position="476"/>
        <end position="587"/>
    </location>
</feature>